<feature type="region of interest" description="Disordered" evidence="1">
    <location>
        <begin position="1"/>
        <end position="32"/>
    </location>
</feature>
<sequence length="260" mass="27688">MVCKAKQQQLPTTKQDSLASAPDGMSSKRRPLIGRNFGLVPDLVGQRRKKMLPRFLPLAGAIGLQEGNLVGDEKQDLPPHAEFLRRLSTKQPIPSFEDTALSISIKTKPNPYVQLEVTVTLTPITSHNISSSSSTKSIPSRVQSASSPYAPSPHLSPLLPLPLSMISMAQTEQQEVPNLGSLRPALLKGSATAVGGEGMDITSRTHSRTPMLVEGLVSGSWGHLVDPGVVPAHGPPSTKSSLGTIHSNCFDGPDFPLSAR</sequence>
<organism evidence="2 3">
    <name type="scientific">Rhodocollybia butyracea</name>
    <dbReference type="NCBI Taxonomy" id="206335"/>
    <lineage>
        <taxon>Eukaryota</taxon>
        <taxon>Fungi</taxon>
        <taxon>Dikarya</taxon>
        <taxon>Basidiomycota</taxon>
        <taxon>Agaricomycotina</taxon>
        <taxon>Agaricomycetes</taxon>
        <taxon>Agaricomycetidae</taxon>
        <taxon>Agaricales</taxon>
        <taxon>Marasmiineae</taxon>
        <taxon>Omphalotaceae</taxon>
        <taxon>Rhodocollybia</taxon>
    </lineage>
</organism>
<evidence type="ECO:0000256" key="1">
    <source>
        <dbReference type="SAM" id="MobiDB-lite"/>
    </source>
</evidence>
<evidence type="ECO:0000313" key="3">
    <source>
        <dbReference type="Proteomes" id="UP000772434"/>
    </source>
</evidence>
<proteinExistence type="predicted"/>
<gene>
    <name evidence="2" type="ORF">BDP27DRAFT_1419065</name>
</gene>
<accession>A0A9P5PX10</accession>
<dbReference type="EMBL" id="JADNRY010000032">
    <property type="protein sequence ID" value="KAF9071498.1"/>
    <property type="molecule type" value="Genomic_DNA"/>
</dbReference>
<dbReference type="Proteomes" id="UP000772434">
    <property type="component" value="Unassembled WGS sequence"/>
</dbReference>
<comment type="caution">
    <text evidence="2">The sequence shown here is derived from an EMBL/GenBank/DDBJ whole genome shotgun (WGS) entry which is preliminary data.</text>
</comment>
<name>A0A9P5PX10_9AGAR</name>
<protein>
    <submittedName>
        <fullName evidence="2">Uncharacterized protein</fullName>
    </submittedName>
</protein>
<dbReference type="AlphaFoldDB" id="A0A9P5PX10"/>
<keyword evidence="3" id="KW-1185">Reference proteome</keyword>
<reference evidence="2" key="1">
    <citation type="submission" date="2020-11" db="EMBL/GenBank/DDBJ databases">
        <authorList>
            <consortium name="DOE Joint Genome Institute"/>
            <person name="Ahrendt S."/>
            <person name="Riley R."/>
            <person name="Andreopoulos W."/>
            <person name="Labutti K."/>
            <person name="Pangilinan J."/>
            <person name="Ruiz-Duenas F.J."/>
            <person name="Barrasa J.M."/>
            <person name="Sanchez-Garcia M."/>
            <person name="Camarero S."/>
            <person name="Miyauchi S."/>
            <person name="Serrano A."/>
            <person name="Linde D."/>
            <person name="Babiker R."/>
            <person name="Drula E."/>
            <person name="Ayuso-Fernandez I."/>
            <person name="Pacheco R."/>
            <person name="Padilla G."/>
            <person name="Ferreira P."/>
            <person name="Barriuso J."/>
            <person name="Kellner H."/>
            <person name="Castanera R."/>
            <person name="Alfaro M."/>
            <person name="Ramirez L."/>
            <person name="Pisabarro A.G."/>
            <person name="Kuo A."/>
            <person name="Tritt A."/>
            <person name="Lipzen A."/>
            <person name="He G."/>
            <person name="Yan M."/>
            <person name="Ng V."/>
            <person name="Cullen D."/>
            <person name="Martin F."/>
            <person name="Rosso M.-N."/>
            <person name="Henrissat B."/>
            <person name="Hibbett D."/>
            <person name="Martinez A.T."/>
            <person name="Grigoriev I.V."/>
        </authorList>
    </citation>
    <scope>NUCLEOTIDE SEQUENCE</scope>
    <source>
        <strain evidence="2">AH 40177</strain>
    </source>
</reference>
<evidence type="ECO:0000313" key="2">
    <source>
        <dbReference type="EMBL" id="KAF9071498.1"/>
    </source>
</evidence>
<feature type="region of interest" description="Disordered" evidence="1">
    <location>
        <begin position="126"/>
        <end position="151"/>
    </location>
</feature>
<feature type="compositionally biased region" description="Polar residues" evidence="1">
    <location>
        <begin position="1"/>
        <end position="18"/>
    </location>
</feature>